<dbReference type="PANTHER" id="PTHR43309">
    <property type="entry name" value="5-OXOPROLINASE SUBUNIT C"/>
    <property type="match status" value="1"/>
</dbReference>
<keyword evidence="2" id="KW-0378">Hydrolase</keyword>
<dbReference type="InterPro" id="IPR052708">
    <property type="entry name" value="PxpC"/>
</dbReference>
<dbReference type="SUPFAM" id="SSF50891">
    <property type="entry name" value="Cyclophilin-like"/>
    <property type="match status" value="1"/>
</dbReference>
<dbReference type="EMBL" id="JABFDB010000041">
    <property type="protein sequence ID" value="NYZ24549.1"/>
    <property type="molecule type" value="Genomic_DNA"/>
</dbReference>
<dbReference type="PANTHER" id="PTHR43309:SF3">
    <property type="entry name" value="5-OXOPROLINASE SUBUNIT C"/>
    <property type="match status" value="1"/>
</dbReference>
<keyword evidence="4" id="KW-1133">Transmembrane helix</keyword>
<sequence length="362" mass="37657">MTVPALKAIRPGLFTTVQDLGRFGFQELGVPVAGMLDPLALRLANALVGNPPGMAGVEIAYLGPSLRVEADSVRIAAAGPLAMTLERPGEREGEGRQPLLPWRSHSLRRGDTLHLNSVSGAAVAVLAVAGGFALPAFLGSLSTYTRAGLGPLGGQPLREGTALPLAAPAAPTTADVELPEEPDYGSGPVRVVLGPQDDRFMEEAVRLFLTSSYTLGKQSDRMGLRLEGPALTHRAGADIPSDGLVTGSIQVPGNGLPILLLNDHQTIGGYAKIATVISADLPRVGRLRAGDRLSFAAVTVEEAEAIRRRQESHLAALVRGIRAVRPPGGVDLDALYACNLVSGVVDIVNGNGDILSLLGEDP</sequence>
<keyword evidence="1" id="KW-0547">Nucleotide-binding</keyword>
<keyword evidence="4" id="KW-0812">Transmembrane</keyword>
<dbReference type="Proteomes" id="UP000584642">
    <property type="component" value="Unassembled WGS sequence"/>
</dbReference>
<gene>
    <name evidence="6" type="ORF">HND93_33005</name>
</gene>
<dbReference type="InterPro" id="IPR003778">
    <property type="entry name" value="CT_A_B"/>
</dbReference>
<evidence type="ECO:0000256" key="1">
    <source>
        <dbReference type="ARBA" id="ARBA00022741"/>
    </source>
</evidence>
<reference evidence="6 7" key="1">
    <citation type="submission" date="2020-05" db="EMBL/GenBank/DDBJ databases">
        <title>Azospirillum oleiclasticum sp. nov, a nitrogen-fixing and heavy crude oil-emulsifying bacterium isolated from the crude oil of Yumen Oilfield.</title>
        <authorList>
            <person name="Wu D."/>
            <person name="Cai M."/>
            <person name="Zhang X."/>
        </authorList>
    </citation>
    <scope>NUCLEOTIDE SEQUENCE [LARGE SCALE GENOMIC DNA]</scope>
    <source>
        <strain evidence="6 7">ROY-1-1-2</strain>
    </source>
</reference>
<organism evidence="6 7">
    <name type="scientific">Azospirillum oleiclasticum</name>
    <dbReference type="NCBI Taxonomy" id="2735135"/>
    <lineage>
        <taxon>Bacteria</taxon>
        <taxon>Pseudomonadati</taxon>
        <taxon>Pseudomonadota</taxon>
        <taxon>Alphaproteobacteria</taxon>
        <taxon>Rhodospirillales</taxon>
        <taxon>Azospirillaceae</taxon>
        <taxon>Azospirillum</taxon>
    </lineage>
</organism>
<proteinExistence type="predicted"/>
<feature type="transmembrane region" description="Helical" evidence="4">
    <location>
        <begin position="113"/>
        <end position="138"/>
    </location>
</feature>
<keyword evidence="7" id="KW-1185">Reference proteome</keyword>
<dbReference type="SMART" id="SM00797">
    <property type="entry name" value="AHS2"/>
    <property type="match status" value="1"/>
</dbReference>
<keyword evidence="4" id="KW-0472">Membrane</keyword>
<evidence type="ECO:0000313" key="6">
    <source>
        <dbReference type="EMBL" id="NYZ24549.1"/>
    </source>
</evidence>
<evidence type="ECO:0000259" key="5">
    <source>
        <dbReference type="SMART" id="SM00797"/>
    </source>
</evidence>
<evidence type="ECO:0000256" key="3">
    <source>
        <dbReference type="ARBA" id="ARBA00022840"/>
    </source>
</evidence>
<feature type="domain" description="Carboxyltransferase" evidence="5">
    <location>
        <begin position="27"/>
        <end position="313"/>
    </location>
</feature>
<evidence type="ECO:0000256" key="4">
    <source>
        <dbReference type="SAM" id="Phobius"/>
    </source>
</evidence>
<dbReference type="Pfam" id="PF02626">
    <property type="entry name" value="CT_A_B"/>
    <property type="match status" value="1"/>
</dbReference>
<dbReference type="RefSeq" id="WP_180286325.1">
    <property type="nucleotide sequence ID" value="NZ_JABFDB010000041.1"/>
</dbReference>
<accession>A0ABX2TK81</accession>
<dbReference type="InterPro" id="IPR029000">
    <property type="entry name" value="Cyclophilin-like_dom_sf"/>
</dbReference>
<comment type="caution">
    <text evidence="6">The sequence shown here is derived from an EMBL/GenBank/DDBJ whole genome shotgun (WGS) entry which is preliminary data.</text>
</comment>
<dbReference type="Gene3D" id="2.40.100.10">
    <property type="entry name" value="Cyclophilin-like"/>
    <property type="match status" value="1"/>
</dbReference>
<dbReference type="NCBIfam" id="TIGR00724">
    <property type="entry name" value="urea_amlyse_rel"/>
    <property type="match status" value="1"/>
</dbReference>
<evidence type="ECO:0000256" key="2">
    <source>
        <dbReference type="ARBA" id="ARBA00022801"/>
    </source>
</evidence>
<protein>
    <submittedName>
        <fullName evidence="6">Biotin-dependent carboxyltransferase family protein</fullName>
    </submittedName>
</protein>
<evidence type="ECO:0000313" key="7">
    <source>
        <dbReference type="Proteomes" id="UP000584642"/>
    </source>
</evidence>
<keyword evidence="3" id="KW-0067">ATP-binding</keyword>
<name>A0ABX2TK81_9PROT</name>